<reference evidence="7" key="1">
    <citation type="submission" date="2023-03" db="EMBL/GenBank/DDBJ databases">
        <title>Massive genome expansion in bonnet fungi (Mycena s.s.) driven by repeated elements and novel gene families across ecological guilds.</title>
        <authorList>
            <consortium name="Lawrence Berkeley National Laboratory"/>
            <person name="Harder C.B."/>
            <person name="Miyauchi S."/>
            <person name="Viragh M."/>
            <person name="Kuo A."/>
            <person name="Thoen E."/>
            <person name="Andreopoulos B."/>
            <person name="Lu D."/>
            <person name="Skrede I."/>
            <person name="Drula E."/>
            <person name="Henrissat B."/>
            <person name="Morin E."/>
            <person name="Kohler A."/>
            <person name="Barry K."/>
            <person name="LaButti K."/>
            <person name="Morin E."/>
            <person name="Salamov A."/>
            <person name="Lipzen A."/>
            <person name="Mereny Z."/>
            <person name="Hegedus B."/>
            <person name="Baldrian P."/>
            <person name="Stursova M."/>
            <person name="Weitz H."/>
            <person name="Taylor A."/>
            <person name="Grigoriev I.V."/>
            <person name="Nagy L.G."/>
            <person name="Martin F."/>
            <person name="Kauserud H."/>
        </authorList>
    </citation>
    <scope>NUCLEOTIDE SEQUENCE</scope>
    <source>
        <strain evidence="7">9284</strain>
    </source>
</reference>
<dbReference type="SUPFAM" id="SSF51905">
    <property type="entry name" value="FAD/NAD(P)-binding domain"/>
    <property type="match status" value="1"/>
</dbReference>
<evidence type="ECO:0000259" key="5">
    <source>
        <dbReference type="PROSITE" id="PS00623"/>
    </source>
</evidence>
<dbReference type="Proteomes" id="UP001221142">
    <property type="component" value="Unassembled WGS sequence"/>
</dbReference>
<dbReference type="InterPro" id="IPR007867">
    <property type="entry name" value="GMC_OxRtase_C"/>
</dbReference>
<feature type="binding site" evidence="3">
    <location>
        <begin position="535"/>
        <end position="536"/>
    </location>
    <ligand>
        <name>FAD</name>
        <dbReference type="ChEBI" id="CHEBI:57692"/>
    </ligand>
</feature>
<dbReference type="InterPro" id="IPR036188">
    <property type="entry name" value="FAD/NAD-bd_sf"/>
</dbReference>
<accession>A0AAD7FY57</accession>
<keyword evidence="8" id="KW-1185">Reference proteome</keyword>
<dbReference type="Gene3D" id="3.30.560.10">
    <property type="entry name" value="Glucose Oxidase, domain 3"/>
    <property type="match status" value="1"/>
</dbReference>
<gene>
    <name evidence="7" type="ORF">FB45DRAFT_1075821</name>
</gene>
<dbReference type="Pfam" id="PF00732">
    <property type="entry name" value="GMC_oxred_N"/>
    <property type="match status" value="1"/>
</dbReference>
<evidence type="ECO:0000313" key="8">
    <source>
        <dbReference type="Proteomes" id="UP001221142"/>
    </source>
</evidence>
<dbReference type="AlphaFoldDB" id="A0AAD7FY57"/>
<sequence length="602" mass="65185">MSGTLEFDIILAGGGTSGCLIAGRLAAADPALRILILEAGEHTRGLAAHTQPARYFSHLAPTSSTVTFNVSKLSSHLGGRELVTPSARCLGGGSSVNFTMYTRGAASDYDDWENVYGNTGWASKDLIPLFAKTETYQVKEGEPTHGYSGPLKVSYGGAYTNVGQQFLDAAAQYDTARGSIDDPNGLFSCDKYGRWQKWIDSKTGTRSDVPHHFIYNQSHNHNLQVLTGCRVKRVIFENTRAVGVEFVRDTTLEPTADQTVRIARAAKLVVVSAGAFGSPTILERSGIGGSEVLEAQGVHQLVDLPGVGRNYQDHNVVFVPYLASDDAETLDAFFRGEEDEEKALVAEWESTGAGLMAHNGLDAGAKLRPTAKELQELGPAFENRWKTYFENAPDKPIIWIGPVSAYLGDPSLVPRRKYYSVGYYTQYPVSRGHVHISSGQDANAPPDFDSGFLSDPADLLTLRWGYKKSRELARRMGVYRGEYLPGSPVFAQGSEARCRDDATGPVDVLAPGIVYTEEDDEAIDVYDRQFVQTAWHSLGTCAMKPRDQGGVVDERLNVFGVQGLKISIAPANVGANTYSTALVIGEKAAVLIAEELGIKGVV</sequence>
<dbReference type="Pfam" id="PF05199">
    <property type="entry name" value="GMC_oxred_C"/>
    <property type="match status" value="1"/>
</dbReference>
<dbReference type="PIRSF" id="PIRSF000137">
    <property type="entry name" value="Alcohol_oxidase"/>
    <property type="match status" value="1"/>
</dbReference>
<evidence type="ECO:0000256" key="4">
    <source>
        <dbReference type="RuleBase" id="RU003968"/>
    </source>
</evidence>
<dbReference type="InterPro" id="IPR000172">
    <property type="entry name" value="GMC_OxRdtase_N"/>
</dbReference>
<evidence type="ECO:0000313" key="7">
    <source>
        <dbReference type="EMBL" id="KAJ7649961.1"/>
    </source>
</evidence>
<comment type="similarity">
    <text evidence="2 4">Belongs to the GMC oxidoreductase family.</text>
</comment>
<feature type="binding site" evidence="3">
    <location>
        <begin position="16"/>
        <end position="17"/>
    </location>
    <ligand>
        <name>FAD</name>
        <dbReference type="ChEBI" id="CHEBI:57692"/>
    </ligand>
</feature>
<name>A0AAD7FY57_9AGAR</name>
<keyword evidence="4" id="KW-0285">Flavoprotein</keyword>
<protein>
    <submittedName>
        <fullName evidence="7">GMC oxidoreductase-domain-containing protein</fullName>
    </submittedName>
</protein>
<evidence type="ECO:0000256" key="3">
    <source>
        <dbReference type="PIRSR" id="PIRSR000137-2"/>
    </source>
</evidence>
<dbReference type="PANTHER" id="PTHR11552">
    <property type="entry name" value="GLUCOSE-METHANOL-CHOLINE GMC OXIDOREDUCTASE"/>
    <property type="match status" value="1"/>
</dbReference>
<dbReference type="EMBL" id="JARKIF010000001">
    <property type="protein sequence ID" value="KAJ7649961.1"/>
    <property type="molecule type" value="Genomic_DNA"/>
</dbReference>
<dbReference type="PROSITE" id="PS00623">
    <property type="entry name" value="GMC_OXRED_1"/>
    <property type="match status" value="1"/>
</dbReference>
<evidence type="ECO:0000259" key="6">
    <source>
        <dbReference type="PROSITE" id="PS00624"/>
    </source>
</evidence>
<evidence type="ECO:0000256" key="1">
    <source>
        <dbReference type="ARBA" id="ARBA00001974"/>
    </source>
</evidence>
<dbReference type="Gene3D" id="3.50.50.60">
    <property type="entry name" value="FAD/NAD(P)-binding domain"/>
    <property type="match status" value="1"/>
</dbReference>
<dbReference type="GO" id="GO:0016614">
    <property type="term" value="F:oxidoreductase activity, acting on CH-OH group of donors"/>
    <property type="evidence" value="ECO:0007669"/>
    <property type="project" value="InterPro"/>
</dbReference>
<dbReference type="GO" id="GO:0050660">
    <property type="term" value="F:flavin adenine dinucleotide binding"/>
    <property type="evidence" value="ECO:0007669"/>
    <property type="project" value="InterPro"/>
</dbReference>
<feature type="binding site" evidence="3">
    <location>
        <position position="231"/>
    </location>
    <ligand>
        <name>FAD</name>
        <dbReference type="ChEBI" id="CHEBI:57692"/>
    </ligand>
</feature>
<comment type="caution">
    <text evidence="7">The sequence shown here is derived from an EMBL/GenBank/DDBJ whole genome shotgun (WGS) entry which is preliminary data.</text>
</comment>
<comment type="cofactor">
    <cofactor evidence="1 3">
        <name>FAD</name>
        <dbReference type="ChEBI" id="CHEBI:57692"/>
    </cofactor>
</comment>
<organism evidence="7 8">
    <name type="scientific">Roridomyces roridus</name>
    <dbReference type="NCBI Taxonomy" id="1738132"/>
    <lineage>
        <taxon>Eukaryota</taxon>
        <taxon>Fungi</taxon>
        <taxon>Dikarya</taxon>
        <taxon>Basidiomycota</taxon>
        <taxon>Agaricomycotina</taxon>
        <taxon>Agaricomycetes</taxon>
        <taxon>Agaricomycetidae</taxon>
        <taxon>Agaricales</taxon>
        <taxon>Marasmiineae</taxon>
        <taxon>Mycenaceae</taxon>
        <taxon>Roridomyces</taxon>
    </lineage>
</organism>
<evidence type="ECO:0000256" key="2">
    <source>
        <dbReference type="ARBA" id="ARBA00010790"/>
    </source>
</evidence>
<dbReference type="SUPFAM" id="SSF54373">
    <property type="entry name" value="FAD-linked reductases, C-terminal domain"/>
    <property type="match status" value="1"/>
</dbReference>
<dbReference type="PANTHER" id="PTHR11552:SF78">
    <property type="entry name" value="GLUCOSE-METHANOL-CHOLINE OXIDOREDUCTASE N-TERMINAL DOMAIN-CONTAINING PROTEIN"/>
    <property type="match status" value="1"/>
</dbReference>
<feature type="domain" description="Glucose-methanol-choline oxidoreductase N-terminal" evidence="6">
    <location>
        <begin position="274"/>
        <end position="288"/>
    </location>
</feature>
<feature type="domain" description="Glucose-methanol-choline oxidoreductase N-terminal" evidence="5">
    <location>
        <begin position="87"/>
        <end position="110"/>
    </location>
</feature>
<dbReference type="PROSITE" id="PS00624">
    <property type="entry name" value="GMC_OXRED_2"/>
    <property type="match status" value="1"/>
</dbReference>
<keyword evidence="3 4" id="KW-0274">FAD</keyword>
<proteinExistence type="inferred from homology"/>
<dbReference type="InterPro" id="IPR012132">
    <property type="entry name" value="GMC_OxRdtase"/>
</dbReference>